<evidence type="ECO:0000313" key="2">
    <source>
        <dbReference type="EMBL" id="KAF7550394.1"/>
    </source>
</evidence>
<comment type="caution">
    <text evidence="2">The sequence shown here is derived from an EMBL/GenBank/DDBJ whole genome shotgun (WGS) entry which is preliminary data.</text>
</comment>
<dbReference type="InterPro" id="IPR052895">
    <property type="entry name" value="HetReg/Transcr_Mod"/>
</dbReference>
<dbReference type="Pfam" id="PF26639">
    <property type="entry name" value="Het-6_barrel"/>
    <property type="match status" value="1"/>
</dbReference>
<dbReference type="EMBL" id="JAANBB010000099">
    <property type="protein sequence ID" value="KAF7550394.1"/>
    <property type="molecule type" value="Genomic_DNA"/>
</dbReference>
<reference evidence="2" key="1">
    <citation type="submission" date="2020-03" db="EMBL/GenBank/DDBJ databases">
        <title>Draft Genome Sequence of Cylindrodendrum hubeiense.</title>
        <authorList>
            <person name="Buettner E."/>
            <person name="Kellner H."/>
        </authorList>
    </citation>
    <scope>NUCLEOTIDE SEQUENCE</scope>
    <source>
        <strain evidence="2">IHI 201604</strain>
    </source>
</reference>
<proteinExistence type="predicted"/>
<gene>
    <name evidence="2" type="ORF">G7Z17_g5733</name>
</gene>
<dbReference type="Proteomes" id="UP000722485">
    <property type="component" value="Unassembled WGS sequence"/>
</dbReference>
<dbReference type="InterPro" id="IPR010730">
    <property type="entry name" value="HET"/>
</dbReference>
<organism evidence="2 3">
    <name type="scientific">Cylindrodendrum hubeiense</name>
    <dbReference type="NCBI Taxonomy" id="595255"/>
    <lineage>
        <taxon>Eukaryota</taxon>
        <taxon>Fungi</taxon>
        <taxon>Dikarya</taxon>
        <taxon>Ascomycota</taxon>
        <taxon>Pezizomycotina</taxon>
        <taxon>Sordariomycetes</taxon>
        <taxon>Hypocreomycetidae</taxon>
        <taxon>Hypocreales</taxon>
        <taxon>Nectriaceae</taxon>
        <taxon>Cylindrodendrum</taxon>
    </lineage>
</organism>
<dbReference type="Pfam" id="PF06985">
    <property type="entry name" value="HET"/>
    <property type="match status" value="1"/>
</dbReference>
<dbReference type="OrthoDB" id="3557394at2759"/>
<feature type="domain" description="Heterokaryon incompatibility" evidence="1">
    <location>
        <begin position="38"/>
        <end position="192"/>
    </location>
</feature>
<protein>
    <recommendedName>
        <fullName evidence="1">Heterokaryon incompatibility domain-containing protein</fullName>
    </recommendedName>
</protein>
<dbReference type="PANTHER" id="PTHR24148">
    <property type="entry name" value="ANKYRIN REPEAT DOMAIN-CONTAINING PROTEIN 39 HOMOLOG-RELATED"/>
    <property type="match status" value="1"/>
</dbReference>
<evidence type="ECO:0000313" key="3">
    <source>
        <dbReference type="Proteomes" id="UP000722485"/>
    </source>
</evidence>
<dbReference type="PANTHER" id="PTHR24148:SF73">
    <property type="entry name" value="HET DOMAIN PROTEIN (AFU_ORTHOLOGUE AFUA_8G01020)"/>
    <property type="match status" value="1"/>
</dbReference>
<evidence type="ECO:0000259" key="1">
    <source>
        <dbReference type="Pfam" id="PF06985"/>
    </source>
</evidence>
<name>A0A9P5LHI2_9HYPO</name>
<keyword evidence="3" id="KW-1185">Reference proteome</keyword>
<sequence length="582" mass="66320">MVLQNEIRILYLFPHNGDNNALLKGDLKVAALEADPEYEAVSYVWGSSDSLVDIEVSGNKVGVTKNLDSFLRRLRLADKTRALWIDQLCINQWDNKEKAQQVRQMRQIYSKCQACLLWMGDIKEEIPLTDAEEALVILKYMAAVFEAGGKDEGITPPPSLESNASFEGPFKALESLGIDSNPWWGRVWTVQEAVLPPDQSILWGPLEMPWQTMIHATRTWTGAMPAVLLERFSSAGISTMATLMAMAVWLNIARWRIDSPAYLVNRWRFREATDPRDKIYAIMGLCPTGTLPTVENCDYDIPAVDVFCNLTFDLMVSDESLLPLIMDPRLEAEKATPGIPRWALDAAHISDRNTDWFHLYAWPEYKAHGGRHIDIGKMLKRQGQSHYTLELEGVFVDTIETVGEVWLNPPPPGTDQDTAQRERIRSWERIAQEHIKRVTPDTPETYPGGLSFHDAFGRLMLGDIWRNDEQRVEARADDEDMETVYKFLETGGRYWTHRTVWGMMSNQRFFVTKTGLMGIGHMDTQPGEEVWAFHGGNFPFTVRRREGGGENEYDFGGRCYVQGIMYGEAFERGEETKTVTIY</sequence>
<dbReference type="AlphaFoldDB" id="A0A9P5LHI2"/>
<accession>A0A9P5LHI2</accession>